<dbReference type="AlphaFoldDB" id="A0A2X2CWS9"/>
<reference evidence="1 2" key="1">
    <citation type="submission" date="2018-06" db="EMBL/GenBank/DDBJ databases">
        <authorList>
            <consortium name="Pathogen Informatics"/>
            <person name="Doyle S."/>
        </authorList>
    </citation>
    <scope>NUCLEOTIDE SEQUENCE [LARGE SCALE GENOMIC DNA]</scope>
    <source>
        <strain evidence="1 2">NCTC11842</strain>
    </source>
</reference>
<evidence type="ECO:0000313" key="2">
    <source>
        <dbReference type="Proteomes" id="UP000250443"/>
    </source>
</evidence>
<name>A0A2X2CWS9_PSELU</name>
<accession>A0A2X2CWS9</accession>
<evidence type="ECO:0000313" key="1">
    <source>
        <dbReference type="EMBL" id="SPZ10086.1"/>
    </source>
</evidence>
<proteinExistence type="predicted"/>
<organism evidence="1 2">
    <name type="scientific">Pseudomonas luteola</name>
    <dbReference type="NCBI Taxonomy" id="47886"/>
    <lineage>
        <taxon>Bacteria</taxon>
        <taxon>Pseudomonadati</taxon>
        <taxon>Pseudomonadota</taxon>
        <taxon>Gammaproteobacteria</taxon>
        <taxon>Pseudomonadales</taxon>
        <taxon>Pseudomonadaceae</taxon>
        <taxon>Pseudomonas</taxon>
    </lineage>
</organism>
<protein>
    <submittedName>
        <fullName evidence="1">Uncharacterized protein</fullName>
    </submittedName>
</protein>
<gene>
    <name evidence="1" type="ORF">NCTC11842_03672</name>
</gene>
<dbReference type="Proteomes" id="UP000250443">
    <property type="component" value="Unassembled WGS sequence"/>
</dbReference>
<dbReference type="EMBL" id="UAUF01000013">
    <property type="protein sequence ID" value="SPZ10086.1"/>
    <property type="molecule type" value="Genomic_DNA"/>
</dbReference>
<sequence length="60" mass="6620">MASGMTKDKRSEKLIARRMRGLRMPRAPSNEVPDKASDVTLTRLIFTLPPLVILVAGSLL</sequence>